<reference evidence="3 4" key="1">
    <citation type="submission" date="2023-04" db="EMBL/GenBank/DDBJ databases">
        <title>Genome of Basidiobolus ranarum AG-B5.</title>
        <authorList>
            <person name="Stajich J.E."/>
            <person name="Carter-House D."/>
            <person name="Gryganskyi A."/>
        </authorList>
    </citation>
    <scope>NUCLEOTIDE SEQUENCE [LARGE SCALE GENOMIC DNA]</scope>
    <source>
        <strain evidence="3 4">AG-B5</strain>
    </source>
</reference>
<evidence type="ECO:0000256" key="2">
    <source>
        <dbReference type="SAM" id="Phobius"/>
    </source>
</evidence>
<dbReference type="Pfam" id="PF13430">
    <property type="entry name" value="DUF4112"/>
    <property type="match status" value="1"/>
</dbReference>
<feature type="compositionally biased region" description="Basic residues" evidence="1">
    <location>
        <begin position="22"/>
        <end position="32"/>
    </location>
</feature>
<accession>A0ABR2WSF6</accession>
<dbReference type="PANTHER" id="PTHR35519">
    <property type="entry name" value="MEMBRANE PROTEINS"/>
    <property type="match status" value="1"/>
</dbReference>
<gene>
    <name evidence="3" type="ORF">K7432_008056</name>
</gene>
<dbReference type="PANTHER" id="PTHR35519:SF2">
    <property type="entry name" value="PH DOMAIN PROTEIN"/>
    <property type="match status" value="1"/>
</dbReference>
<protein>
    <recommendedName>
        <fullName evidence="5">DUF4112 domain-containing protein</fullName>
    </recommendedName>
</protein>
<dbReference type="EMBL" id="JASJQH010000429">
    <property type="protein sequence ID" value="KAK9764433.1"/>
    <property type="molecule type" value="Genomic_DNA"/>
</dbReference>
<feature type="transmembrane region" description="Helical" evidence="2">
    <location>
        <begin position="64"/>
        <end position="89"/>
    </location>
</feature>
<feature type="region of interest" description="Disordered" evidence="1">
    <location>
        <begin position="1"/>
        <end position="32"/>
    </location>
</feature>
<proteinExistence type="predicted"/>
<keyword evidence="2" id="KW-0812">Transmembrane</keyword>
<evidence type="ECO:0000313" key="4">
    <source>
        <dbReference type="Proteomes" id="UP001479436"/>
    </source>
</evidence>
<name>A0ABR2WSF6_9FUNG</name>
<keyword evidence="2" id="KW-1133">Transmembrane helix</keyword>
<organism evidence="3 4">
    <name type="scientific">Basidiobolus ranarum</name>
    <dbReference type="NCBI Taxonomy" id="34480"/>
    <lineage>
        <taxon>Eukaryota</taxon>
        <taxon>Fungi</taxon>
        <taxon>Fungi incertae sedis</taxon>
        <taxon>Zoopagomycota</taxon>
        <taxon>Entomophthoromycotina</taxon>
        <taxon>Basidiobolomycetes</taxon>
        <taxon>Basidiobolales</taxon>
        <taxon>Basidiobolaceae</taxon>
        <taxon>Basidiobolus</taxon>
    </lineage>
</organism>
<evidence type="ECO:0000313" key="3">
    <source>
        <dbReference type="EMBL" id="KAK9764433.1"/>
    </source>
</evidence>
<comment type="caution">
    <text evidence="3">The sequence shown here is derived from an EMBL/GenBank/DDBJ whole genome shotgun (WGS) entry which is preliminary data.</text>
</comment>
<feature type="compositionally biased region" description="Polar residues" evidence="1">
    <location>
        <begin position="8"/>
        <end position="19"/>
    </location>
</feature>
<feature type="transmembrane region" description="Helical" evidence="2">
    <location>
        <begin position="101"/>
        <end position="125"/>
    </location>
</feature>
<sequence length="177" mass="20450">MANRTEETLPQTQNDNGEQSRNKQKNKKKKMNAKNVKKLMGHIRKVTLWLDQHPSLPLGIGYEVVSGLIPVIVDFFGLFASLYLFFLSCRFGLPYSIKIRMFLNIFFDWLLGITLILGDALDAYFKANLRNLKLLERHVDRDQLLIDDVTITSQQSRHVVPWFHKLGRHSVSVLLIA</sequence>
<keyword evidence="4" id="KW-1185">Reference proteome</keyword>
<keyword evidence="2" id="KW-0472">Membrane</keyword>
<dbReference type="Proteomes" id="UP001479436">
    <property type="component" value="Unassembled WGS sequence"/>
</dbReference>
<dbReference type="InterPro" id="IPR025187">
    <property type="entry name" value="DUF4112"/>
</dbReference>
<evidence type="ECO:0008006" key="5">
    <source>
        <dbReference type="Google" id="ProtNLM"/>
    </source>
</evidence>
<evidence type="ECO:0000256" key="1">
    <source>
        <dbReference type="SAM" id="MobiDB-lite"/>
    </source>
</evidence>